<gene>
    <name evidence="2" type="ORF">CB4_03764</name>
</gene>
<feature type="region of interest" description="Disordered" evidence="1">
    <location>
        <begin position="171"/>
        <end position="215"/>
    </location>
</feature>
<feature type="compositionally biased region" description="Low complexity" evidence="1">
    <location>
        <begin position="171"/>
        <end position="182"/>
    </location>
</feature>
<accession>A0A0U5BF13</accession>
<dbReference type="RefSeq" id="WP_096467231.1">
    <property type="nucleotide sequence ID" value="NZ_AP017312.1"/>
</dbReference>
<proteinExistence type="predicted"/>
<dbReference type="PANTHER" id="PTHR38731">
    <property type="entry name" value="LIPL45-RELATED LIPOPROTEIN-RELATED"/>
    <property type="match status" value="1"/>
</dbReference>
<reference evidence="2 3" key="1">
    <citation type="submission" date="2015-12" db="EMBL/GenBank/DDBJ databases">
        <title>Genome sequence of Aneurinibacillus soli.</title>
        <authorList>
            <person name="Lee J.S."/>
            <person name="Lee K.C."/>
            <person name="Kim K.K."/>
            <person name="Lee B.W."/>
        </authorList>
    </citation>
    <scope>NUCLEOTIDE SEQUENCE [LARGE SCALE GENOMIC DNA]</scope>
    <source>
        <strain evidence="2 3">CB4</strain>
    </source>
</reference>
<dbReference type="Gene3D" id="2.60.120.1440">
    <property type="match status" value="1"/>
</dbReference>
<evidence type="ECO:0000313" key="3">
    <source>
        <dbReference type="Proteomes" id="UP000217696"/>
    </source>
</evidence>
<dbReference type="OrthoDB" id="2888245at2"/>
<feature type="compositionally biased region" description="Gly residues" evidence="1">
    <location>
        <begin position="257"/>
        <end position="270"/>
    </location>
</feature>
<sequence length="418" mass="43681">MSTLRKIGTLLILALFVVSSIGIADTTVMAAARTAKLASVKGDVKVQKSGSKKVVKAFNSMALSQGDTIITGKNSSAKVVYSQGTQSTLGSGTRLMIAQMAGGKTKGKVWSGQVWNKVESLANANDRFDIETPTAIMGVRGTLFLVTVDSCTGETYMTVEDGVVAVTTRSTQQTGQQTGQQTILVRSGQQTTITSQQQNPADNQRPIDPGSIISKASPEIIDQMVQDMGERKSKLTTEMQQMADTLKKGLPSTGNTGSSGGSSGGSGGGNQPSVTPIVKVRVVPATAPTNTAKIILDGVNMANVAGIELHALYAPGDVSNTPIGTPGTWKGMSSPLQNQQSYPVAGGKNEFIFVQLLPGTDTAQINETQTLAEISFPIKSPIKSPINVELLALALYDSNGNVIPVQLPAQTIVTLSVQ</sequence>
<evidence type="ECO:0000313" key="2">
    <source>
        <dbReference type="EMBL" id="BAU29564.1"/>
    </source>
</evidence>
<organism evidence="2 3">
    <name type="scientific">Aneurinibacillus soli</name>
    <dbReference type="NCBI Taxonomy" id="1500254"/>
    <lineage>
        <taxon>Bacteria</taxon>
        <taxon>Bacillati</taxon>
        <taxon>Bacillota</taxon>
        <taxon>Bacilli</taxon>
        <taxon>Bacillales</taxon>
        <taxon>Paenibacillaceae</taxon>
        <taxon>Aneurinibacillus group</taxon>
        <taxon>Aneurinibacillus</taxon>
    </lineage>
</organism>
<feature type="region of interest" description="Disordered" evidence="1">
    <location>
        <begin position="247"/>
        <end position="274"/>
    </location>
</feature>
<keyword evidence="3" id="KW-1185">Reference proteome</keyword>
<dbReference type="InterPro" id="IPR006860">
    <property type="entry name" value="FecR"/>
</dbReference>
<dbReference type="Proteomes" id="UP000217696">
    <property type="component" value="Chromosome"/>
</dbReference>
<dbReference type="Pfam" id="PF04773">
    <property type="entry name" value="FecR"/>
    <property type="match status" value="1"/>
</dbReference>
<evidence type="ECO:0000256" key="1">
    <source>
        <dbReference type="SAM" id="MobiDB-lite"/>
    </source>
</evidence>
<dbReference type="PANTHER" id="PTHR38731:SF1">
    <property type="entry name" value="FECR PROTEIN DOMAIN-CONTAINING PROTEIN"/>
    <property type="match status" value="1"/>
</dbReference>
<dbReference type="AlphaFoldDB" id="A0A0U5BF13"/>
<protein>
    <submittedName>
        <fullName evidence="2">FecR protein</fullName>
    </submittedName>
</protein>
<name>A0A0U5BF13_9BACL</name>
<dbReference type="EMBL" id="AP017312">
    <property type="protein sequence ID" value="BAU29564.1"/>
    <property type="molecule type" value="Genomic_DNA"/>
</dbReference>
<feature type="compositionally biased region" description="Low complexity" evidence="1">
    <location>
        <begin position="189"/>
        <end position="198"/>
    </location>
</feature>
<dbReference type="KEGG" id="asoc:CB4_03764"/>